<dbReference type="InterPro" id="IPR051693">
    <property type="entry name" value="UPF0046_metallophosphoest"/>
</dbReference>
<evidence type="ECO:0000259" key="1">
    <source>
        <dbReference type="Pfam" id="PF00149"/>
    </source>
</evidence>
<dbReference type="PANTHER" id="PTHR12905">
    <property type="entry name" value="METALLOPHOSPHOESTERASE"/>
    <property type="match status" value="1"/>
</dbReference>
<dbReference type="Proteomes" id="UP000007939">
    <property type="component" value="Chromosome"/>
</dbReference>
<dbReference type="eggNOG" id="COG2129">
    <property type="taxonomic scope" value="Bacteria"/>
</dbReference>
<feature type="domain" description="Calcineurin-like phosphoesterase" evidence="1">
    <location>
        <begin position="1"/>
        <end position="192"/>
    </location>
</feature>
<dbReference type="EMBL" id="CP002659">
    <property type="protein sequence ID" value="AEC01311.1"/>
    <property type="molecule type" value="Genomic_DNA"/>
</dbReference>
<gene>
    <name evidence="2" type="ordered locus">Spico_0069</name>
</gene>
<accession>F4GJ16</accession>
<proteinExistence type="predicted"/>
<dbReference type="PANTHER" id="PTHR12905:SF0">
    <property type="entry name" value="CALCINEURIN-LIKE PHOSPHOESTERASE DOMAIN-CONTAINING PROTEIN"/>
    <property type="match status" value="1"/>
</dbReference>
<keyword evidence="3" id="KW-1185">Reference proteome</keyword>
<evidence type="ECO:0000313" key="2">
    <source>
        <dbReference type="EMBL" id="AEC01311.1"/>
    </source>
</evidence>
<protein>
    <submittedName>
        <fullName evidence="2">Metallophosphoesterase</fullName>
    </submittedName>
</protein>
<name>F4GJ16_PARC1</name>
<dbReference type="InterPro" id="IPR004843">
    <property type="entry name" value="Calcineurin-like_PHP"/>
</dbReference>
<dbReference type="HOGENOM" id="CLU_095253_0_0_12"/>
<reference evidence="3" key="1">
    <citation type="submission" date="2011-04" db="EMBL/GenBank/DDBJ databases">
        <title>The complete genome of Spirochaeta coccoides DSM 17374.</title>
        <authorList>
            <person name="Lucas S."/>
            <person name="Copeland A."/>
            <person name="Lapidus A."/>
            <person name="Bruce D."/>
            <person name="Goodwin L."/>
            <person name="Pitluck S."/>
            <person name="Peters L."/>
            <person name="Kyrpides N."/>
            <person name="Mavromatis K."/>
            <person name="Pagani I."/>
            <person name="Ivanova N."/>
            <person name="Ovchinnikova G."/>
            <person name="Lu M."/>
            <person name="Detter J.C."/>
            <person name="Tapia R."/>
            <person name="Han C."/>
            <person name="Land M."/>
            <person name="Hauser L."/>
            <person name="Markowitz V."/>
            <person name="Cheng J.-F."/>
            <person name="Hugenholtz P."/>
            <person name="Woyke T."/>
            <person name="Wu D."/>
            <person name="Spring S."/>
            <person name="Schroeder M."/>
            <person name="Brambilla E."/>
            <person name="Klenk H.-P."/>
            <person name="Eisen J.A."/>
        </authorList>
    </citation>
    <scope>NUCLEOTIDE SEQUENCE [LARGE SCALE GENOMIC DNA]</scope>
    <source>
        <strain evidence="3">ATCC BAA-1237 / DSM 17374 / SPN1</strain>
    </source>
</reference>
<dbReference type="GO" id="GO:0016787">
    <property type="term" value="F:hydrolase activity"/>
    <property type="evidence" value="ECO:0007669"/>
    <property type="project" value="InterPro"/>
</dbReference>
<dbReference type="InterPro" id="IPR029052">
    <property type="entry name" value="Metallo-depent_PP-like"/>
</dbReference>
<dbReference type="Pfam" id="PF00149">
    <property type="entry name" value="Metallophos"/>
    <property type="match status" value="1"/>
</dbReference>
<dbReference type="OrthoDB" id="9783591at2"/>
<dbReference type="STRING" id="760011.Spico_0069"/>
<dbReference type="AlphaFoldDB" id="F4GJ16"/>
<sequence>MKILCISDTPDPIVYSSHITERYGNVDFVISAGDLSLPYYEYIISTLNKPLFFVFGNHNLEHFHYFKKDGMEAAMEQPRFGSLPPYGGDYIDGKVTRDRKTGVLVAGLGGSNRYNNGAHQFTDKQMMRRILAMAPRLLYNKLRYGRYLDILVTHAAPYGINDDIDPCHVGFKSFLKFMKWFEPKYLLHGHVHMTDLNAARIKTYHKTKVINVYLNYTLEDSELGGKDNE</sequence>
<reference evidence="2 3" key="2">
    <citation type="journal article" date="2012" name="Stand. Genomic Sci.">
        <title>Complete genome sequence of the termite hindgut bacterium Spirochaeta coccoides type strain (SPN1(T)), reclassification in the genus Sphaerochaeta as Sphaerochaeta coccoides comb. nov. and emendations of the family Spirochaetaceae and the genus Sphaerochaeta.</title>
        <authorList>
            <person name="Abt B."/>
            <person name="Han C."/>
            <person name="Scheuner C."/>
            <person name="Lu M."/>
            <person name="Lapidus A."/>
            <person name="Nolan M."/>
            <person name="Lucas S."/>
            <person name="Hammon N."/>
            <person name="Deshpande S."/>
            <person name="Cheng J.F."/>
            <person name="Tapia R."/>
            <person name="Goodwin L.A."/>
            <person name="Pitluck S."/>
            <person name="Liolios K."/>
            <person name="Pagani I."/>
            <person name="Ivanova N."/>
            <person name="Mavromatis K."/>
            <person name="Mikhailova N."/>
            <person name="Huntemann M."/>
            <person name="Pati A."/>
            <person name="Chen A."/>
            <person name="Palaniappan K."/>
            <person name="Land M."/>
            <person name="Hauser L."/>
            <person name="Brambilla E.M."/>
            <person name="Rohde M."/>
            <person name="Spring S."/>
            <person name="Gronow S."/>
            <person name="Goker M."/>
            <person name="Woyke T."/>
            <person name="Bristow J."/>
            <person name="Eisen J.A."/>
            <person name="Markowitz V."/>
            <person name="Hugenholtz P."/>
            <person name="Kyrpides N.C."/>
            <person name="Klenk H.P."/>
            <person name="Detter J.C."/>
        </authorList>
    </citation>
    <scope>NUCLEOTIDE SEQUENCE [LARGE SCALE GENOMIC DNA]</scope>
    <source>
        <strain evidence="3">ATCC BAA-1237 / DSM 17374 / SPN1</strain>
    </source>
</reference>
<dbReference type="Gene3D" id="3.60.21.10">
    <property type="match status" value="1"/>
</dbReference>
<dbReference type="KEGG" id="scc:Spico_0069"/>
<dbReference type="RefSeq" id="WP_013738707.1">
    <property type="nucleotide sequence ID" value="NC_015436.1"/>
</dbReference>
<dbReference type="SUPFAM" id="SSF56300">
    <property type="entry name" value="Metallo-dependent phosphatases"/>
    <property type="match status" value="1"/>
</dbReference>
<organism evidence="2 3">
    <name type="scientific">Parasphaerochaeta coccoides (strain ATCC BAA-1237 / DSM 17374 / SPN1)</name>
    <name type="common">Sphaerochaeta coccoides</name>
    <dbReference type="NCBI Taxonomy" id="760011"/>
    <lineage>
        <taxon>Bacteria</taxon>
        <taxon>Pseudomonadati</taxon>
        <taxon>Spirochaetota</taxon>
        <taxon>Spirochaetia</taxon>
        <taxon>Spirochaetales</taxon>
        <taxon>Sphaerochaetaceae</taxon>
        <taxon>Parasphaerochaeta</taxon>
    </lineage>
</organism>
<evidence type="ECO:0000313" key="3">
    <source>
        <dbReference type="Proteomes" id="UP000007939"/>
    </source>
</evidence>